<evidence type="ECO:0000313" key="5">
    <source>
        <dbReference type="EMBL" id="GLR15854.1"/>
    </source>
</evidence>
<reference evidence="5" key="1">
    <citation type="journal article" date="2014" name="Int. J. Syst. Evol. Microbiol.">
        <title>Complete genome sequence of Corynebacterium casei LMG S-19264T (=DSM 44701T), isolated from a smear-ripened cheese.</title>
        <authorList>
            <consortium name="US DOE Joint Genome Institute (JGI-PGF)"/>
            <person name="Walter F."/>
            <person name="Albersmeier A."/>
            <person name="Kalinowski J."/>
            <person name="Ruckert C."/>
        </authorList>
    </citation>
    <scope>NUCLEOTIDE SEQUENCE</scope>
    <source>
        <strain evidence="5">NBRC 108769</strain>
    </source>
</reference>
<dbReference type="InterPro" id="IPR022655">
    <property type="entry name" value="DUF1553"/>
</dbReference>
<evidence type="ECO:0000313" key="6">
    <source>
        <dbReference type="Proteomes" id="UP001156666"/>
    </source>
</evidence>
<dbReference type="Proteomes" id="UP001156666">
    <property type="component" value="Unassembled WGS sequence"/>
</dbReference>
<feature type="signal peptide" evidence="1">
    <location>
        <begin position="1"/>
        <end position="20"/>
    </location>
</feature>
<dbReference type="AlphaFoldDB" id="A0AA37WDR8"/>
<evidence type="ECO:0008006" key="7">
    <source>
        <dbReference type="Google" id="ProtNLM"/>
    </source>
</evidence>
<name>A0AA37WDR8_9BACT</name>
<dbReference type="InterPro" id="IPR011429">
    <property type="entry name" value="Cyt_c_Planctomycete-type"/>
</dbReference>
<evidence type="ECO:0000259" key="2">
    <source>
        <dbReference type="Pfam" id="PF07583"/>
    </source>
</evidence>
<dbReference type="Pfam" id="PF07635">
    <property type="entry name" value="PSCyt1"/>
    <property type="match status" value="1"/>
</dbReference>
<feature type="domain" description="DUF1549" evidence="2">
    <location>
        <begin position="166"/>
        <end position="365"/>
    </location>
</feature>
<dbReference type="PANTHER" id="PTHR35889">
    <property type="entry name" value="CYCLOINULO-OLIGOSACCHARIDE FRUCTANOTRANSFERASE-RELATED"/>
    <property type="match status" value="1"/>
</dbReference>
<dbReference type="Pfam" id="PF07587">
    <property type="entry name" value="PSD1"/>
    <property type="match status" value="1"/>
</dbReference>
<feature type="domain" description="DUF1553" evidence="3">
    <location>
        <begin position="452"/>
        <end position="712"/>
    </location>
</feature>
<gene>
    <name evidence="5" type="ORF">GCM10007940_04690</name>
</gene>
<protein>
    <recommendedName>
        <fullName evidence="7">DUF1553 domain-containing protein</fullName>
    </recommendedName>
</protein>
<proteinExistence type="predicted"/>
<feature type="chain" id="PRO_5041382463" description="DUF1553 domain-containing protein" evidence="1">
    <location>
        <begin position="21"/>
        <end position="766"/>
    </location>
</feature>
<comment type="caution">
    <text evidence="5">The sequence shown here is derived from an EMBL/GenBank/DDBJ whole genome shotgun (WGS) entry which is preliminary data.</text>
</comment>
<dbReference type="EMBL" id="BSOH01000001">
    <property type="protein sequence ID" value="GLR15854.1"/>
    <property type="molecule type" value="Genomic_DNA"/>
</dbReference>
<reference evidence="5" key="2">
    <citation type="submission" date="2023-01" db="EMBL/GenBank/DDBJ databases">
        <title>Draft genome sequence of Portibacter lacus strain NBRC 108769.</title>
        <authorList>
            <person name="Sun Q."/>
            <person name="Mori K."/>
        </authorList>
    </citation>
    <scope>NUCLEOTIDE SEQUENCE</scope>
    <source>
        <strain evidence="5">NBRC 108769</strain>
    </source>
</reference>
<dbReference type="PROSITE" id="PS51257">
    <property type="entry name" value="PROKAR_LIPOPROTEIN"/>
    <property type="match status" value="1"/>
</dbReference>
<dbReference type="RefSeq" id="WP_235294567.1">
    <property type="nucleotide sequence ID" value="NZ_BSOH01000001.1"/>
</dbReference>
<evidence type="ECO:0000256" key="1">
    <source>
        <dbReference type="SAM" id="SignalP"/>
    </source>
</evidence>
<dbReference type="InterPro" id="IPR011444">
    <property type="entry name" value="DUF1549"/>
</dbReference>
<organism evidence="5 6">
    <name type="scientific">Portibacter lacus</name>
    <dbReference type="NCBI Taxonomy" id="1099794"/>
    <lineage>
        <taxon>Bacteria</taxon>
        <taxon>Pseudomonadati</taxon>
        <taxon>Bacteroidota</taxon>
        <taxon>Saprospiria</taxon>
        <taxon>Saprospirales</taxon>
        <taxon>Haliscomenobacteraceae</taxon>
        <taxon>Portibacter</taxon>
    </lineage>
</organism>
<dbReference type="PANTHER" id="PTHR35889:SF3">
    <property type="entry name" value="F-BOX DOMAIN-CONTAINING PROTEIN"/>
    <property type="match status" value="1"/>
</dbReference>
<keyword evidence="1" id="KW-0732">Signal</keyword>
<accession>A0AA37WDR8</accession>
<feature type="domain" description="Cytochrome C Planctomycete-type" evidence="4">
    <location>
        <begin position="53"/>
        <end position="116"/>
    </location>
</feature>
<sequence>MKFSCLILLLLILVGTSCKSDVVSEGKTYAHKQEIPKLIDFNFHVKPILSDRCYTCHGPDESKMEGGLRLDTEEGAFVALGKEKDRFAIVAGKPDSSELVHRIYTTDPDDIMPPPESNLTLSDYEKAILKRWIEQGAQWKKHWAFLPPVNNIPEVSDELNFIVNDIDKFILSKLKENNIAPSAQAEPDYLIRRLSFDLTGLPPTIEDLDTYSDDLDSYIDKLLASDAYAERMTAEWLDLARYSDTHGYQDDLERVMWPWRDWVIHSYKNNLPYDKFVRWQLAGDLLPEPTKEMIVATAFNRNHKITQEGGVVPEEYRVEYVSDRTQTFGTAFLGLSVECAKCHDHKYDPISQKDYFSLYAFFNSVPEKGLIQPYGAIPEPYLEIKPEDIKEQLAFINNVDTMESIPLMIMEDMEEPRETFVLGRGAYDNPTVKVFPNTPKSVLAFGDDLPPNRLGLSEWLFDDQNPITARVAVNRIWQIIFGEGIVSTSYDFGNQGALPSHPELLDHLAIKFKAMNWDQKALIKYIVSSATYQQSSKIKADIAEIDPENKLLSRSPRKRLTAEMIRDQALASSGLLNRIVGGPSVKPYQPAGIWAEKTGGGGRSTAKYVEDSGDKLYRRSIYTFWKRTVPPPSMMTFDAASRDFCIVKRQSTSTPLQALVLLNDPQITEAARVISYKALSANDNIESSVKYIFRSITSRLPSEEELLTLLNFYKESEQDFESDKERMMEFLAVGEYEIEYENKSELAALSTVALAIFNLDESISLS</sequence>
<evidence type="ECO:0000259" key="4">
    <source>
        <dbReference type="Pfam" id="PF07635"/>
    </source>
</evidence>
<keyword evidence="6" id="KW-1185">Reference proteome</keyword>
<evidence type="ECO:0000259" key="3">
    <source>
        <dbReference type="Pfam" id="PF07587"/>
    </source>
</evidence>
<dbReference type="Pfam" id="PF07583">
    <property type="entry name" value="PSCyt2"/>
    <property type="match status" value="1"/>
</dbReference>